<dbReference type="SUPFAM" id="SSF47203">
    <property type="entry name" value="Acyl-CoA dehydrogenase C-terminal domain-like"/>
    <property type="match status" value="1"/>
</dbReference>
<keyword evidence="4" id="KW-0274">FAD</keyword>
<gene>
    <name evidence="7" type="ORF">CE154_005335</name>
</gene>
<evidence type="ECO:0000259" key="6">
    <source>
        <dbReference type="Pfam" id="PF00441"/>
    </source>
</evidence>
<keyword evidence="5" id="KW-0560">Oxidoreductase</keyword>
<evidence type="ECO:0000256" key="5">
    <source>
        <dbReference type="ARBA" id="ARBA00023002"/>
    </source>
</evidence>
<dbReference type="Proteomes" id="UP000216225">
    <property type="component" value="Unassembled WGS sequence"/>
</dbReference>
<name>A0A3R7LH50_9BURK</name>
<dbReference type="PANTHER" id="PTHR43884">
    <property type="entry name" value="ACYL-COA DEHYDROGENASE"/>
    <property type="match status" value="1"/>
</dbReference>
<dbReference type="RefSeq" id="WP_094435797.1">
    <property type="nucleotide sequence ID" value="NZ_NKDB02000001.1"/>
</dbReference>
<accession>A0A3R7LH50</accession>
<comment type="cofactor">
    <cofactor evidence="1">
        <name>FAD</name>
        <dbReference type="ChEBI" id="CHEBI:57692"/>
    </cofactor>
</comment>
<dbReference type="InterPro" id="IPR009100">
    <property type="entry name" value="AcylCoA_DH/oxidase_NM_dom_sf"/>
</dbReference>
<dbReference type="Gene3D" id="1.10.540.10">
    <property type="entry name" value="Acyl-CoA dehydrogenase/oxidase, N-terminal domain"/>
    <property type="match status" value="1"/>
</dbReference>
<comment type="caution">
    <text evidence="7">The sequence shown here is derived from an EMBL/GenBank/DDBJ whole genome shotgun (WGS) entry which is preliminary data.</text>
</comment>
<keyword evidence="3" id="KW-0285">Flavoprotein</keyword>
<reference evidence="7 8" key="1">
    <citation type="submission" date="2018-09" db="EMBL/GenBank/DDBJ databases">
        <title>Genome comparison of Alicycliphilus sp. BQ1, a polyurethanolytic bacterium, with its closest phylogenetic relatives Alicycliphilus denitrificans BC and K601, unable to attack polyurethane.</title>
        <authorList>
            <person name="Loza-Tavera H."/>
            <person name="Lozano L."/>
            <person name="Cevallos M."/>
            <person name="Maya-Lucas O."/>
            <person name="Garcia-Mena J."/>
            <person name="Hernandez J."/>
        </authorList>
    </citation>
    <scope>NUCLEOTIDE SEQUENCE [LARGE SCALE GENOMIC DNA]</scope>
    <source>
        <strain evidence="7 8">BQ1</strain>
    </source>
</reference>
<proteinExistence type="inferred from homology"/>
<dbReference type="GO" id="GO:0003995">
    <property type="term" value="F:acyl-CoA dehydrogenase activity"/>
    <property type="evidence" value="ECO:0007669"/>
    <property type="project" value="TreeGrafter"/>
</dbReference>
<comment type="similarity">
    <text evidence="2">Belongs to the acyl-CoA dehydrogenase family.</text>
</comment>
<dbReference type="EMBL" id="NKDB02000001">
    <property type="protein sequence ID" value="RKJ99163.1"/>
    <property type="molecule type" value="Genomic_DNA"/>
</dbReference>
<dbReference type="PANTHER" id="PTHR43884:SF20">
    <property type="entry name" value="ACYL-COA DEHYDROGENASE FADE28"/>
    <property type="match status" value="1"/>
</dbReference>
<evidence type="ECO:0000313" key="8">
    <source>
        <dbReference type="Proteomes" id="UP000216225"/>
    </source>
</evidence>
<dbReference type="AlphaFoldDB" id="A0A3R7LH50"/>
<evidence type="ECO:0000256" key="2">
    <source>
        <dbReference type="ARBA" id="ARBA00009347"/>
    </source>
</evidence>
<evidence type="ECO:0000313" key="7">
    <source>
        <dbReference type="EMBL" id="RKJ99163.1"/>
    </source>
</evidence>
<dbReference type="SUPFAM" id="SSF56645">
    <property type="entry name" value="Acyl-CoA dehydrogenase NM domain-like"/>
    <property type="match status" value="1"/>
</dbReference>
<sequence length="364" mass="39231">MNELEQLLKDTAGRLFGDLCDRAQIEQAEAGQWPAALWDAVHAAGLVDAIDPEGDGTTLLSLPTLAVIVRALGEFAVPLPVVETLLAQRQLALCGRAIPEGPLTVASPHAHARLERREGRWFLSANLPRVPWGRNARAIVLEAQHGEEAMVVCLADVKPVRLGVNLAGEPRDDFLVVDHPVPEASIARRAAASRGLAREGALLRSLQITGALGRILAMTVQYSMERAQFGRVIAKFQAVQHQVATMATHAAAAEAAAEAAVNSAQERMADFEIMAAKLRASEAAGVCCRVAHQVHGAMGFTHEHPLHSYTRRLMSWRDEFASEAQCAEWIGQEIQRVGGASLWSYVSTPQFHVSATSAGEPLHA</sequence>
<dbReference type="Gene3D" id="1.20.140.10">
    <property type="entry name" value="Butyryl-CoA Dehydrogenase, subunit A, domain 3"/>
    <property type="match status" value="1"/>
</dbReference>
<evidence type="ECO:0000256" key="4">
    <source>
        <dbReference type="ARBA" id="ARBA00022827"/>
    </source>
</evidence>
<dbReference type="InterPro" id="IPR009075">
    <property type="entry name" value="AcylCo_DH/oxidase_C"/>
</dbReference>
<protein>
    <submittedName>
        <fullName evidence="7">Acyl-CoA dehydrogenase</fullName>
    </submittedName>
</protein>
<dbReference type="InterPro" id="IPR037069">
    <property type="entry name" value="AcylCoA_DH/ox_N_sf"/>
</dbReference>
<dbReference type="InterPro" id="IPR036250">
    <property type="entry name" value="AcylCo_DH-like_C"/>
</dbReference>
<feature type="domain" description="Acyl-CoA dehydrogenase/oxidase C-terminal" evidence="6">
    <location>
        <begin position="202"/>
        <end position="314"/>
    </location>
</feature>
<dbReference type="GO" id="GO:0050660">
    <property type="term" value="F:flavin adenine dinucleotide binding"/>
    <property type="evidence" value="ECO:0007669"/>
    <property type="project" value="InterPro"/>
</dbReference>
<evidence type="ECO:0000256" key="3">
    <source>
        <dbReference type="ARBA" id="ARBA00022630"/>
    </source>
</evidence>
<organism evidence="7 8">
    <name type="scientific">Alicycliphilus denitrificans</name>
    <dbReference type="NCBI Taxonomy" id="179636"/>
    <lineage>
        <taxon>Bacteria</taxon>
        <taxon>Pseudomonadati</taxon>
        <taxon>Pseudomonadota</taxon>
        <taxon>Betaproteobacteria</taxon>
        <taxon>Burkholderiales</taxon>
        <taxon>Comamonadaceae</taxon>
        <taxon>Alicycliphilus</taxon>
    </lineage>
</organism>
<dbReference type="Pfam" id="PF00441">
    <property type="entry name" value="Acyl-CoA_dh_1"/>
    <property type="match status" value="1"/>
</dbReference>
<evidence type="ECO:0000256" key="1">
    <source>
        <dbReference type="ARBA" id="ARBA00001974"/>
    </source>
</evidence>